<accession>A0A398AWT4</accession>
<evidence type="ECO:0000313" key="2">
    <source>
        <dbReference type="Proteomes" id="UP000264353"/>
    </source>
</evidence>
<dbReference type="AlphaFoldDB" id="A0A398AWT4"/>
<protein>
    <submittedName>
        <fullName evidence="1">Uncharacterized protein</fullName>
    </submittedName>
</protein>
<dbReference type="Pfam" id="PF06880">
    <property type="entry name" value="DUF1262"/>
    <property type="match status" value="1"/>
</dbReference>
<proteinExistence type="predicted"/>
<evidence type="ECO:0000313" key="1">
    <source>
        <dbReference type="EMBL" id="RID79843.1"/>
    </source>
</evidence>
<reference evidence="1 2" key="1">
    <citation type="submission" date="2018-06" db="EMBL/GenBank/DDBJ databases">
        <title>WGS assembly of Brassica rapa FPsc.</title>
        <authorList>
            <person name="Bowman J."/>
            <person name="Kohchi T."/>
            <person name="Yamato K."/>
            <person name="Jenkins J."/>
            <person name="Shu S."/>
            <person name="Ishizaki K."/>
            <person name="Yamaoka S."/>
            <person name="Nishihama R."/>
            <person name="Nakamura Y."/>
            <person name="Berger F."/>
            <person name="Adam C."/>
            <person name="Aki S."/>
            <person name="Althoff F."/>
            <person name="Araki T."/>
            <person name="Arteaga-Vazquez M."/>
            <person name="Balasubrmanian S."/>
            <person name="Bauer D."/>
            <person name="Boehm C."/>
            <person name="Briginshaw L."/>
            <person name="Caballero-Perez J."/>
            <person name="Catarino B."/>
            <person name="Chen F."/>
            <person name="Chiyoda S."/>
            <person name="Chovatia M."/>
            <person name="Davies K."/>
            <person name="Delmans M."/>
            <person name="Demura T."/>
            <person name="Dierschke T."/>
            <person name="Dolan L."/>
            <person name="Dorantes-Acosta A."/>
            <person name="Eklund D."/>
            <person name="Florent S."/>
            <person name="Flores-Sandoval E."/>
            <person name="Fujiyama A."/>
            <person name="Fukuzawa H."/>
            <person name="Galik B."/>
            <person name="Grimanelli D."/>
            <person name="Grimwood J."/>
            <person name="Grossniklaus U."/>
            <person name="Hamada T."/>
            <person name="Haseloff J."/>
            <person name="Hetherington A."/>
            <person name="Higo A."/>
            <person name="Hirakawa Y."/>
            <person name="Hundley H."/>
            <person name="Ikeda Y."/>
            <person name="Inoue K."/>
            <person name="Inoue S."/>
            <person name="Ishida S."/>
            <person name="Jia Q."/>
            <person name="Kakita M."/>
            <person name="Kanazawa T."/>
            <person name="Kawai Y."/>
            <person name="Kawashima T."/>
            <person name="Kennedy M."/>
            <person name="Kinose K."/>
            <person name="Kinoshita T."/>
            <person name="Kohara Y."/>
            <person name="Koide E."/>
            <person name="Komatsu K."/>
            <person name="Kopischke S."/>
            <person name="Kubo M."/>
            <person name="Kyozuka J."/>
            <person name="Lagercrantz U."/>
            <person name="Lin S."/>
            <person name="Lindquist E."/>
            <person name="Lipzen A."/>
            <person name="Lu C."/>
            <person name="Luna E."/>
            <person name="Martienssen R."/>
            <person name="Minamino N."/>
            <person name="Mizutani M."/>
            <person name="Mizutani M."/>
            <person name="Mochizuki N."/>
            <person name="Monte I."/>
            <person name="Mosher R."/>
            <person name="Nagasaki H."/>
            <person name="Nakagami H."/>
            <person name="Naramoto S."/>
            <person name="Nishitani K."/>
            <person name="Ohtani M."/>
            <person name="Okamoto T."/>
            <person name="Okumura M."/>
            <person name="Phillips J."/>
            <person name="Pollak B."/>
            <person name="Reinders A."/>
            <person name="Roevekamp M."/>
            <person name="Sano R."/>
            <person name="Sawa S."/>
            <person name="Schmid M."/>
            <person name="Shirakawa M."/>
            <person name="Solano R."/>
            <person name="Spunde A."/>
            <person name="Suetsugu N."/>
            <person name="Sugano S."/>
            <person name="Sugiyama A."/>
            <person name="Sun R."/>
            <person name="Suzuki Y."/>
            <person name="Takenaka M."/>
            <person name="Takezawa D."/>
            <person name="Tomogane H."/>
            <person name="Tsuzuki M."/>
            <person name="Ueda T."/>
            <person name="Umeda M."/>
            <person name="Ward J."/>
            <person name="Watanabe Y."/>
            <person name="Yazaki K."/>
            <person name="Yokoyama R."/>
            <person name="Yoshitake Y."/>
            <person name="Yotsui I."/>
            <person name="Zachgo S."/>
            <person name="Schmutz J."/>
        </authorList>
    </citation>
    <scope>NUCLEOTIDE SEQUENCE [LARGE SCALE GENOMIC DNA]</scope>
    <source>
        <strain evidence="2">cv. B-3</strain>
    </source>
</reference>
<dbReference type="Proteomes" id="UP000264353">
    <property type="component" value="Chromosome A1"/>
</dbReference>
<dbReference type="EMBL" id="CM010628">
    <property type="protein sequence ID" value="RID79843.1"/>
    <property type="molecule type" value="Genomic_DNA"/>
</dbReference>
<dbReference type="PANTHER" id="PTHR31050:SF4">
    <property type="entry name" value="DUF1262 FAMILY PROTEIN (DUF1262)"/>
    <property type="match status" value="1"/>
</dbReference>
<dbReference type="PANTHER" id="PTHR31050">
    <property type="entry name" value="OS08G0413200 PROTEIN"/>
    <property type="match status" value="1"/>
</dbReference>
<organism evidence="1 2">
    <name type="scientific">Brassica campestris</name>
    <name type="common">Field mustard</name>
    <dbReference type="NCBI Taxonomy" id="3711"/>
    <lineage>
        <taxon>Eukaryota</taxon>
        <taxon>Viridiplantae</taxon>
        <taxon>Streptophyta</taxon>
        <taxon>Embryophyta</taxon>
        <taxon>Tracheophyta</taxon>
        <taxon>Spermatophyta</taxon>
        <taxon>Magnoliopsida</taxon>
        <taxon>eudicotyledons</taxon>
        <taxon>Gunneridae</taxon>
        <taxon>Pentapetalae</taxon>
        <taxon>rosids</taxon>
        <taxon>malvids</taxon>
        <taxon>Brassicales</taxon>
        <taxon>Brassicaceae</taxon>
        <taxon>Brassiceae</taxon>
        <taxon>Brassica</taxon>
    </lineage>
</organism>
<dbReference type="InterPro" id="IPR010683">
    <property type="entry name" value="DUF1262"/>
</dbReference>
<name>A0A398AWT4_BRACM</name>
<sequence>MGSSPPPGVEPVSMTIGPQGPYQVSYLIPSKVTVTAFKDRISTATILKTLSQFRKYQKTLSEESPEGPFSAVLVIIDEEAETDDTFCFGMCKSTKIEMLPFPQDKILSVVHTDSSGNRDTSVKKVLFIRKFVYSKEIEKGLCCFLDILQVKKPKPLDPRNIYQTVKINRRRHDHTFFAKSVAPDGTPPLFLKKKGWELPTSRSLHPKGPREALGLNDDLRARLPEFGFSVSKIWSGSVIEGEWYCPFMFVKENCSVSHQMKKSMFYRMTLSQYWVEANVVREANYVMIMELVKGEKEWHGGVYWYSFRGLGERRRNTGFVSVVGLRFLVVERMRRVMEEGGWVRFGLRRADGVLLVNCLFRHTQRLTCKWE</sequence>
<gene>
    <name evidence="1" type="ORF">BRARA_A02548</name>
</gene>